<name>A0A1M5TSD3_9GAMM</name>
<dbReference type="EMBL" id="FQXG01000003">
    <property type="protein sequence ID" value="SHH53687.1"/>
    <property type="molecule type" value="Genomic_DNA"/>
</dbReference>
<evidence type="ECO:0000313" key="3">
    <source>
        <dbReference type="Proteomes" id="UP000184268"/>
    </source>
</evidence>
<feature type="transmembrane region" description="Helical" evidence="1">
    <location>
        <begin position="122"/>
        <end position="141"/>
    </location>
</feature>
<dbReference type="STRING" id="299255.SAMN02745129_2261"/>
<organism evidence="2 3">
    <name type="scientific">Ferrimonas marina</name>
    <dbReference type="NCBI Taxonomy" id="299255"/>
    <lineage>
        <taxon>Bacteria</taxon>
        <taxon>Pseudomonadati</taxon>
        <taxon>Pseudomonadota</taxon>
        <taxon>Gammaproteobacteria</taxon>
        <taxon>Alteromonadales</taxon>
        <taxon>Ferrimonadaceae</taxon>
        <taxon>Ferrimonas</taxon>
    </lineage>
</organism>
<keyword evidence="1" id="KW-0472">Membrane</keyword>
<evidence type="ECO:0000256" key="1">
    <source>
        <dbReference type="SAM" id="Phobius"/>
    </source>
</evidence>
<feature type="transmembrane region" description="Helical" evidence="1">
    <location>
        <begin position="185"/>
        <end position="204"/>
    </location>
</feature>
<dbReference type="Proteomes" id="UP000184268">
    <property type="component" value="Unassembled WGS sequence"/>
</dbReference>
<evidence type="ECO:0000313" key="2">
    <source>
        <dbReference type="EMBL" id="SHH53687.1"/>
    </source>
</evidence>
<feature type="transmembrane region" description="Helical" evidence="1">
    <location>
        <begin position="31"/>
        <end position="54"/>
    </location>
</feature>
<dbReference type="RefSeq" id="WP_067656025.1">
    <property type="nucleotide sequence ID" value="NZ_FQXG01000003.1"/>
</dbReference>
<protein>
    <submittedName>
        <fullName evidence="2">Uncharacterized protein</fullName>
    </submittedName>
</protein>
<proteinExistence type="predicted"/>
<reference evidence="2 3" key="1">
    <citation type="submission" date="2016-11" db="EMBL/GenBank/DDBJ databases">
        <authorList>
            <person name="Jaros S."/>
            <person name="Januszkiewicz K."/>
            <person name="Wedrychowicz H."/>
        </authorList>
    </citation>
    <scope>NUCLEOTIDE SEQUENCE [LARGE SCALE GENOMIC DNA]</scope>
    <source>
        <strain evidence="2 3">DSM 16917</strain>
    </source>
</reference>
<sequence>MNSFPKDLWAYTKSHPQLVLLSASVGTLNHILFFQAPTLGLAIVIHVALTIGLLKTLLLQERGVANVVRQGLSPAHWPKGNLVRLLRFTLAYYAGIYLSYLIGGSGGESGGGSGEAGMDLGMAAFGVAVVLFATFVMRFLCTWFAACAVANAICGVSDVQPQTFSYLVSKLHRPMLKRLSKIDMWVWPLCALTLITPVNALYLLGPAFGIFTWSYTVFAVIELYGMKPPKEKVTAKVGAPVLEA</sequence>
<dbReference type="AlphaFoldDB" id="A0A1M5TSD3"/>
<gene>
    <name evidence="2" type="ORF">SAMN02745129_2261</name>
</gene>
<keyword evidence="1" id="KW-0812">Transmembrane</keyword>
<feature type="transmembrane region" description="Helical" evidence="1">
    <location>
        <begin position="85"/>
        <end position="102"/>
    </location>
</feature>
<accession>A0A1M5TSD3</accession>
<keyword evidence="1" id="KW-1133">Transmembrane helix</keyword>
<keyword evidence="3" id="KW-1185">Reference proteome</keyword>
<feature type="transmembrane region" description="Helical" evidence="1">
    <location>
        <begin position="210"/>
        <end position="226"/>
    </location>
</feature>